<feature type="region of interest" description="Disordered" evidence="2">
    <location>
        <begin position="401"/>
        <end position="448"/>
    </location>
</feature>
<dbReference type="Gene3D" id="3.30.565.10">
    <property type="entry name" value="Histidine kinase-like ATPase, C-terminal domain"/>
    <property type="match status" value="1"/>
</dbReference>
<gene>
    <name evidence="4" type="ORF">N7456_002016</name>
</gene>
<dbReference type="Pfam" id="PF08676">
    <property type="entry name" value="MutL_C"/>
    <property type="match status" value="1"/>
</dbReference>
<sequence>MASSRAEIQPLPPDVAAKIKSSTSITHLNGVILELAKNALDAGAEAIHITVDFKRGGCIVEDDGDGIPPAEFESTGGLGRAHHTSRFQKPGEYGHRGLFICCLGALSLLTVTSRHVRHQATNSLIVHHSRPVARLIPAPEHQKLQYGEHGTCVTVNDLFGNMPVRVKSRALAFQKPDELDREWDRLRYSLISLALANTQLRKLAVYDEGKNKRIFVRSNSPAPGLNINVPGREVDLDRVGSILAQSGMINSRSLDSWHVLSAKIPDLTISAAMSTIASPSKKIQFISLGRDPVLPHGGSNILFNEINRLISSSDFGLSAFASRTTTATSLSPSLDFEAPRSVSSKAWTKPINKWPMFYIRIDTSTIIPMDEDAKEMSPNSERSLQRIIDVLEAMITEFLKQQDLHPRTSRRKGRASERDQQAATEQSRSRSSSRPHSAQPSTEESFANSLKLPSFQRSRAVNSSQNLNSWSRVKIAKDFNNRVSLSRNDSNTPEVEASSLINRQSSRPISDEYGIVISSEVSSIRPPTPLEQEREVHQDEIVPIHQQTVDEMIPWVDRLTGKVHMINSRTGQTVKPPKPDDSRPSGDRGKKSDHSVWVENLLKVWNNPTFTRTELPLPSFDLETSYLDIATSAGRSLHDTSDFAAAQVTKFKGKLQRQSLATATIIAQVDHKYILARLNAANLQAIDDQETVLVLIDQHAADERCRIEQLFNEMFLPTESEYEIQVRTVEIELTTFKISSTEAALFQKYASFFGDWGIQYEVKETSTSEATVSVKSLPALIAERCRLEPGLVVELLRREIWTNEEDNRKPSGSAIKSTMKKLYGDNITSMEAAREDLTPHSWVQKMSGCPQSIFDLLNSRACRGAIMFNDPLSIDDCRTLVSRLSKCAFPFQCAHGRPSMIPILDLRPQPDHESEALYESATTFDYDETENSALDFKEAFQAQYGN</sequence>
<dbReference type="Gene3D" id="3.30.1540.20">
    <property type="entry name" value="MutL, C-terminal domain, dimerisation subdomain"/>
    <property type="match status" value="1"/>
</dbReference>
<dbReference type="SUPFAM" id="SSF118116">
    <property type="entry name" value="DNA mismatch repair protein MutL"/>
    <property type="match status" value="2"/>
</dbReference>
<dbReference type="AlphaFoldDB" id="A0A9W9G8P5"/>
<dbReference type="InterPro" id="IPR014790">
    <property type="entry name" value="MutL_C"/>
</dbReference>
<comment type="similarity">
    <text evidence="1">Belongs to the DNA mismatch repair MutL/HexB family.</text>
</comment>
<feature type="compositionally biased region" description="Polar residues" evidence="2">
    <location>
        <begin position="435"/>
        <end position="448"/>
    </location>
</feature>
<keyword evidence="5" id="KW-1185">Reference proteome</keyword>
<reference evidence="4" key="2">
    <citation type="journal article" date="2023" name="IMA Fungus">
        <title>Comparative genomic study of the Penicillium genus elucidates a diverse pangenome and 15 lateral gene transfer events.</title>
        <authorList>
            <person name="Petersen C."/>
            <person name="Sorensen T."/>
            <person name="Nielsen M.R."/>
            <person name="Sondergaard T.E."/>
            <person name="Sorensen J.L."/>
            <person name="Fitzpatrick D.A."/>
            <person name="Frisvad J.C."/>
            <person name="Nielsen K.L."/>
        </authorList>
    </citation>
    <scope>NUCLEOTIDE SEQUENCE</scope>
    <source>
        <strain evidence="4">IBT 30069</strain>
    </source>
</reference>
<protein>
    <recommendedName>
        <fullName evidence="3">MutL C-terminal dimerisation domain-containing protein</fullName>
    </recommendedName>
</protein>
<dbReference type="GO" id="GO:0005524">
    <property type="term" value="F:ATP binding"/>
    <property type="evidence" value="ECO:0007669"/>
    <property type="project" value="InterPro"/>
</dbReference>
<comment type="caution">
    <text evidence="4">The sequence shown here is derived from an EMBL/GenBank/DDBJ whole genome shotgun (WGS) entry which is preliminary data.</text>
</comment>
<dbReference type="SUPFAM" id="SSF55874">
    <property type="entry name" value="ATPase domain of HSP90 chaperone/DNA topoisomerase II/histidine kinase"/>
    <property type="match status" value="1"/>
</dbReference>
<feature type="region of interest" description="Disordered" evidence="2">
    <location>
        <begin position="566"/>
        <end position="593"/>
    </location>
</feature>
<dbReference type="GO" id="GO:0016887">
    <property type="term" value="F:ATP hydrolysis activity"/>
    <property type="evidence" value="ECO:0007669"/>
    <property type="project" value="InterPro"/>
</dbReference>
<evidence type="ECO:0000313" key="5">
    <source>
        <dbReference type="Proteomes" id="UP001149165"/>
    </source>
</evidence>
<dbReference type="GO" id="GO:0140664">
    <property type="term" value="F:ATP-dependent DNA damage sensor activity"/>
    <property type="evidence" value="ECO:0007669"/>
    <property type="project" value="InterPro"/>
</dbReference>
<dbReference type="GO" id="GO:0032300">
    <property type="term" value="C:mismatch repair complex"/>
    <property type="evidence" value="ECO:0007669"/>
    <property type="project" value="InterPro"/>
</dbReference>
<dbReference type="EMBL" id="JAPQKH010000002">
    <property type="protein sequence ID" value="KAJ5113482.1"/>
    <property type="molecule type" value="Genomic_DNA"/>
</dbReference>
<dbReference type="Pfam" id="PF13589">
    <property type="entry name" value="HATPase_c_3"/>
    <property type="match status" value="1"/>
</dbReference>
<organism evidence="4 5">
    <name type="scientific">Penicillium angulare</name>
    <dbReference type="NCBI Taxonomy" id="116970"/>
    <lineage>
        <taxon>Eukaryota</taxon>
        <taxon>Fungi</taxon>
        <taxon>Dikarya</taxon>
        <taxon>Ascomycota</taxon>
        <taxon>Pezizomycotina</taxon>
        <taxon>Eurotiomycetes</taxon>
        <taxon>Eurotiomycetidae</taxon>
        <taxon>Eurotiales</taxon>
        <taxon>Aspergillaceae</taxon>
        <taxon>Penicillium</taxon>
    </lineage>
</organism>
<dbReference type="OrthoDB" id="429932at2759"/>
<dbReference type="InterPro" id="IPR037198">
    <property type="entry name" value="MutL_C_sf"/>
</dbReference>
<dbReference type="Proteomes" id="UP001149165">
    <property type="component" value="Unassembled WGS sequence"/>
</dbReference>
<evidence type="ECO:0000256" key="1">
    <source>
        <dbReference type="ARBA" id="ARBA00006082"/>
    </source>
</evidence>
<dbReference type="InterPro" id="IPR042120">
    <property type="entry name" value="MutL_C_dimsub"/>
</dbReference>
<proteinExistence type="inferred from homology"/>
<dbReference type="InterPro" id="IPR038973">
    <property type="entry name" value="MutL/Mlh/Pms-like"/>
</dbReference>
<evidence type="ECO:0000313" key="4">
    <source>
        <dbReference type="EMBL" id="KAJ5113482.1"/>
    </source>
</evidence>
<evidence type="ECO:0000259" key="3">
    <source>
        <dbReference type="SMART" id="SM00853"/>
    </source>
</evidence>
<feature type="compositionally biased region" description="Basic and acidic residues" evidence="2">
    <location>
        <begin position="577"/>
        <end position="593"/>
    </location>
</feature>
<dbReference type="SMART" id="SM00853">
    <property type="entry name" value="MutL_C"/>
    <property type="match status" value="1"/>
</dbReference>
<dbReference type="InterPro" id="IPR036890">
    <property type="entry name" value="HATPase_C_sf"/>
</dbReference>
<accession>A0A9W9G8P5</accession>
<evidence type="ECO:0000256" key="2">
    <source>
        <dbReference type="SAM" id="MobiDB-lite"/>
    </source>
</evidence>
<feature type="domain" description="MutL C-terminal dimerisation" evidence="3">
    <location>
        <begin position="665"/>
        <end position="872"/>
    </location>
</feature>
<name>A0A9W9G8P5_9EURO</name>
<dbReference type="GO" id="GO:0006298">
    <property type="term" value="P:mismatch repair"/>
    <property type="evidence" value="ECO:0007669"/>
    <property type="project" value="InterPro"/>
</dbReference>
<dbReference type="PANTHER" id="PTHR10073">
    <property type="entry name" value="DNA MISMATCH REPAIR PROTEIN MLH, PMS, MUTL"/>
    <property type="match status" value="1"/>
</dbReference>
<dbReference type="PANTHER" id="PTHR10073:SF47">
    <property type="entry name" value="DNA MISMATCH REPAIR PROTEIN MLH3"/>
    <property type="match status" value="1"/>
</dbReference>
<reference evidence="4" key="1">
    <citation type="submission" date="2022-11" db="EMBL/GenBank/DDBJ databases">
        <authorList>
            <person name="Petersen C."/>
        </authorList>
    </citation>
    <scope>NUCLEOTIDE SEQUENCE</scope>
    <source>
        <strain evidence="4">IBT 30069</strain>
    </source>
</reference>